<dbReference type="PANTHER" id="PTHR15615">
    <property type="match status" value="1"/>
</dbReference>
<protein>
    <recommendedName>
        <fullName evidence="3">Cyclin N-terminal domain-containing protein</fullName>
    </recommendedName>
</protein>
<gene>
    <name evidence="2" type="ORF">NDES1114_LOCUS5209</name>
</gene>
<dbReference type="EMBL" id="HBGF01007679">
    <property type="protein sequence ID" value="CAD9097277.1"/>
    <property type="molecule type" value="Transcribed_RNA"/>
</dbReference>
<proteinExistence type="predicted"/>
<evidence type="ECO:0000256" key="1">
    <source>
        <dbReference type="SAM" id="MobiDB-lite"/>
    </source>
</evidence>
<dbReference type="SUPFAM" id="SSF47954">
    <property type="entry name" value="Cyclin-like"/>
    <property type="match status" value="1"/>
</dbReference>
<dbReference type="AlphaFoldDB" id="A0A7S1L8E0"/>
<reference evidence="2" key="1">
    <citation type="submission" date="2021-01" db="EMBL/GenBank/DDBJ databases">
        <authorList>
            <person name="Corre E."/>
            <person name="Pelletier E."/>
            <person name="Niang G."/>
            <person name="Scheremetjew M."/>
            <person name="Finn R."/>
            <person name="Kale V."/>
            <person name="Holt S."/>
            <person name="Cochrane G."/>
            <person name="Meng A."/>
            <person name="Brown T."/>
            <person name="Cohen L."/>
        </authorList>
    </citation>
    <scope>NUCLEOTIDE SEQUENCE</scope>
    <source>
        <strain evidence="2">CCAP 1951/1</strain>
    </source>
</reference>
<dbReference type="Pfam" id="PF08613">
    <property type="entry name" value="Cyclin"/>
    <property type="match status" value="1"/>
</dbReference>
<dbReference type="InterPro" id="IPR013922">
    <property type="entry name" value="Cyclin_PHO80-like"/>
</dbReference>
<dbReference type="GO" id="GO:0019901">
    <property type="term" value="F:protein kinase binding"/>
    <property type="evidence" value="ECO:0007669"/>
    <property type="project" value="InterPro"/>
</dbReference>
<dbReference type="InterPro" id="IPR036915">
    <property type="entry name" value="Cyclin-like_sf"/>
</dbReference>
<dbReference type="Gene3D" id="1.10.472.10">
    <property type="entry name" value="Cyclin-like"/>
    <property type="match status" value="1"/>
</dbReference>
<feature type="compositionally biased region" description="Low complexity" evidence="1">
    <location>
        <begin position="178"/>
        <end position="194"/>
    </location>
</feature>
<organism evidence="2">
    <name type="scientific">Neobodo designis</name>
    <name type="common">Flagellated protozoan</name>
    <name type="synonym">Bodo designis</name>
    <dbReference type="NCBI Taxonomy" id="312471"/>
    <lineage>
        <taxon>Eukaryota</taxon>
        <taxon>Discoba</taxon>
        <taxon>Euglenozoa</taxon>
        <taxon>Kinetoplastea</taxon>
        <taxon>Metakinetoplastina</taxon>
        <taxon>Neobodonida</taxon>
        <taxon>Neobodo</taxon>
    </lineage>
</organism>
<dbReference type="PANTHER" id="PTHR15615:SF108">
    <property type="entry name" value="PROTEIN CNPPD1"/>
    <property type="match status" value="1"/>
</dbReference>
<feature type="region of interest" description="Disordered" evidence="1">
    <location>
        <begin position="176"/>
        <end position="208"/>
    </location>
</feature>
<evidence type="ECO:0000313" key="2">
    <source>
        <dbReference type="EMBL" id="CAD9097277.1"/>
    </source>
</evidence>
<name>A0A7S1L8E0_NEODS</name>
<sequence>MFATTSSSSSRRAAAPYDEERVSPLVESLEAAVHRRCPVLPQSEVPASESLTYFHSKTLPRASVKTFVRAIVKARVGFTWTSVAIALSLVQRYRRVHGDASVTPHMLHRMLIACLLVGAKAHADVLPSNRLIAKTIGVVPEEVHRLELTLCLKLKWRLCVTRDDVADMMVPTVRRGSRSSLGSSLRSSSQSSEPGRQRRETSEYVPSK</sequence>
<accession>A0A7S1L8E0</accession>
<evidence type="ECO:0008006" key="3">
    <source>
        <dbReference type="Google" id="ProtNLM"/>
    </source>
</evidence>